<reference evidence="1" key="1">
    <citation type="journal article" date="2014" name="Front. Microbiol.">
        <title>High frequency of phylogenetically diverse reductive dehalogenase-homologous genes in deep subseafloor sedimentary metagenomes.</title>
        <authorList>
            <person name="Kawai M."/>
            <person name="Futagami T."/>
            <person name="Toyoda A."/>
            <person name="Takaki Y."/>
            <person name="Nishi S."/>
            <person name="Hori S."/>
            <person name="Arai W."/>
            <person name="Tsubouchi T."/>
            <person name="Morono Y."/>
            <person name="Uchiyama I."/>
            <person name="Ito T."/>
            <person name="Fujiyama A."/>
            <person name="Inagaki F."/>
            <person name="Takami H."/>
        </authorList>
    </citation>
    <scope>NUCLEOTIDE SEQUENCE</scope>
    <source>
        <strain evidence="1">Expedition CK06-06</strain>
    </source>
</reference>
<comment type="caution">
    <text evidence="1">The sequence shown here is derived from an EMBL/GenBank/DDBJ whole genome shotgun (WGS) entry which is preliminary data.</text>
</comment>
<proteinExistence type="predicted"/>
<name>X0XL66_9ZZZZ</name>
<accession>X0XL66</accession>
<organism evidence="1">
    <name type="scientific">marine sediment metagenome</name>
    <dbReference type="NCBI Taxonomy" id="412755"/>
    <lineage>
        <taxon>unclassified sequences</taxon>
        <taxon>metagenomes</taxon>
        <taxon>ecological metagenomes</taxon>
    </lineage>
</organism>
<gene>
    <name evidence="1" type="ORF">S01H1_53644</name>
</gene>
<dbReference type="EMBL" id="BARS01034750">
    <property type="protein sequence ID" value="GAG25721.1"/>
    <property type="molecule type" value="Genomic_DNA"/>
</dbReference>
<evidence type="ECO:0000313" key="1">
    <source>
        <dbReference type="EMBL" id="GAG25721.1"/>
    </source>
</evidence>
<sequence>TISIFTINNSFVKKVILEIIEKIPEKYSCKQCHQALRGAEV</sequence>
<dbReference type="AlphaFoldDB" id="X0XL66"/>
<feature type="non-terminal residue" evidence="1">
    <location>
        <position position="1"/>
    </location>
</feature>
<protein>
    <submittedName>
        <fullName evidence="1">Uncharacterized protein</fullName>
    </submittedName>
</protein>